<evidence type="ECO:0000256" key="1">
    <source>
        <dbReference type="ARBA" id="ARBA00022741"/>
    </source>
</evidence>
<evidence type="ECO:0000313" key="5">
    <source>
        <dbReference type="Proteomes" id="UP000759246"/>
    </source>
</evidence>
<feature type="region of interest" description="Disordered" evidence="3">
    <location>
        <begin position="98"/>
        <end position="117"/>
    </location>
</feature>
<evidence type="ECO:0000256" key="3">
    <source>
        <dbReference type="SAM" id="MobiDB-lite"/>
    </source>
</evidence>
<dbReference type="AlphaFoldDB" id="A0A929RSK3"/>
<accession>A0A929RSK3</accession>
<feature type="non-terminal residue" evidence="4">
    <location>
        <position position="1"/>
    </location>
</feature>
<dbReference type="GO" id="GO:0005524">
    <property type="term" value="F:ATP binding"/>
    <property type="evidence" value="ECO:0007669"/>
    <property type="project" value="UniProtKB-KW"/>
</dbReference>
<dbReference type="Gene3D" id="3.40.50.300">
    <property type="entry name" value="P-loop containing nucleotide triphosphate hydrolases"/>
    <property type="match status" value="1"/>
</dbReference>
<keyword evidence="1" id="KW-0547">Nucleotide-binding</keyword>
<dbReference type="PANTHER" id="PTHR43384:SF6">
    <property type="entry name" value="SEPTUM SITE-DETERMINING PROTEIN MIND HOMOLOG, CHLOROPLASTIC"/>
    <property type="match status" value="1"/>
</dbReference>
<dbReference type="GO" id="GO:0009898">
    <property type="term" value="C:cytoplasmic side of plasma membrane"/>
    <property type="evidence" value="ECO:0007669"/>
    <property type="project" value="TreeGrafter"/>
</dbReference>
<dbReference type="EMBL" id="JABZGF010000567">
    <property type="protein sequence ID" value="MBF0967576.1"/>
    <property type="molecule type" value="Genomic_DNA"/>
</dbReference>
<dbReference type="GO" id="GO:0016887">
    <property type="term" value="F:ATP hydrolysis activity"/>
    <property type="evidence" value="ECO:0007669"/>
    <property type="project" value="TreeGrafter"/>
</dbReference>
<evidence type="ECO:0000313" key="4">
    <source>
        <dbReference type="EMBL" id="MBF0967576.1"/>
    </source>
</evidence>
<dbReference type="InterPro" id="IPR050625">
    <property type="entry name" value="ParA/MinD_ATPase"/>
</dbReference>
<dbReference type="GO" id="GO:0005829">
    <property type="term" value="C:cytosol"/>
    <property type="evidence" value="ECO:0007669"/>
    <property type="project" value="TreeGrafter"/>
</dbReference>
<dbReference type="Proteomes" id="UP000759246">
    <property type="component" value="Unassembled WGS sequence"/>
</dbReference>
<sequence>QAIQSRSDCLSIVRRCADLAEVIAAARAGIADLAIIDGADTDLTADALLCLHTAGMAVVALAHHEERNRLSALGCDSVAAPGSPDQVVNSLIAATRARRTHQAQASSPPPPPPTSAGTVLAVWGTSGAPGRTTLAAGIATMLATRGETLLIDADTSNPSIAHLLGLPVQTSGLSILARAASRGPLSPEDIAGACVRRSERLGVVTGLVTPHRWREVSRTNIEAIIGAARLNARYSIVDLAATYLEKPTRGVNRDDVTLGVLERADRLVVVARGDIIGVNRLSFLARWWEEQGRDIPVDIIVNRVSKDAIGPRPVAALQAAIGAFMPGRIFHTINDDAGVARACLRATALGETGSQCSATDALEAIVDQWVPTL</sequence>
<organism evidence="4 5">
    <name type="scientific">Actinomyces bouchesdurhonensis</name>
    <dbReference type="NCBI Taxonomy" id="1852361"/>
    <lineage>
        <taxon>Bacteria</taxon>
        <taxon>Bacillati</taxon>
        <taxon>Actinomycetota</taxon>
        <taxon>Actinomycetes</taxon>
        <taxon>Actinomycetales</taxon>
        <taxon>Actinomycetaceae</taxon>
        <taxon>Actinomyces</taxon>
    </lineage>
</organism>
<comment type="caution">
    <text evidence="4">The sequence shown here is derived from an EMBL/GenBank/DDBJ whole genome shotgun (WGS) entry which is preliminary data.</text>
</comment>
<name>A0A929RSK3_9ACTO</name>
<dbReference type="GO" id="GO:0051782">
    <property type="term" value="P:negative regulation of cell division"/>
    <property type="evidence" value="ECO:0007669"/>
    <property type="project" value="TreeGrafter"/>
</dbReference>
<keyword evidence="2" id="KW-0067">ATP-binding</keyword>
<reference evidence="4" key="1">
    <citation type="submission" date="2020-04" db="EMBL/GenBank/DDBJ databases">
        <title>Deep metagenomics examines the oral microbiome during advanced dental caries in children, revealing novel taxa and co-occurrences with host molecules.</title>
        <authorList>
            <person name="Baker J.L."/>
            <person name="Morton J.T."/>
            <person name="Dinis M."/>
            <person name="Alvarez R."/>
            <person name="Tran N.C."/>
            <person name="Knight R."/>
            <person name="Edlund A."/>
        </authorList>
    </citation>
    <scope>NUCLEOTIDE SEQUENCE</scope>
    <source>
        <strain evidence="4">JCVI_30_bin.13</strain>
    </source>
</reference>
<protein>
    <submittedName>
        <fullName evidence="4">AAA family ATPase</fullName>
    </submittedName>
</protein>
<dbReference type="SUPFAM" id="SSF52540">
    <property type="entry name" value="P-loop containing nucleoside triphosphate hydrolases"/>
    <property type="match status" value="1"/>
</dbReference>
<evidence type="ECO:0000256" key="2">
    <source>
        <dbReference type="ARBA" id="ARBA00022840"/>
    </source>
</evidence>
<dbReference type="PANTHER" id="PTHR43384">
    <property type="entry name" value="SEPTUM SITE-DETERMINING PROTEIN MIND HOMOLOG, CHLOROPLASTIC-RELATED"/>
    <property type="match status" value="1"/>
</dbReference>
<gene>
    <name evidence="4" type="ORF">HXK09_10700</name>
</gene>
<proteinExistence type="predicted"/>
<dbReference type="InterPro" id="IPR027417">
    <property type="entry name" value="P-loop_NTPase"/>
</dbReference>